<dbReference type="PANTHER" id="PTHR12143">
    <property type="entry name" value="PEPTIDE N-GLYCANASE PNGASE -RELATED"/>
    <property type="match status" value="1"/>
</dbReference>
<dbReference type="InterPro" id="IPR014718">
    <property type="entry name" value="GH-type_carb-bd"/>
</dbReference>
<dbReference type="EMBL" id="CP030840">
    <property type="protein sequence ID" value="AXC12096.1"/>
    <property type="molecule type" value="Genomic_DNA"/>
</dbReference>
<dbReference type="GO" id="GO:0030246">
    <property type="term" value="F:carbohydrate binding"/>
    <property type="evidence" value="ECO:0007669"/>
    <property type="project" value="InterPro"/>
</dbReference>
<dbReference type="AlphaFoldDB" id="A0A2Z5G0I9"/>
<evidence type="ECO:0000313" key="5">
    <source>
        <dbReference type="Proteomes" id="UP000253606"/>
    </source>
</evidence>
<dbReference type="InterPro" id="IPR050883">
    <property type="entry name" value="PNGase"/>
</dbReference>
<accession>A0A2Z5G0I9</accession>
<feature type="compositionally biased region" description="Basic and acidic residues" evidence="1">
    <location>
        <begin position="135"/>
        <end position="151"/>
    </location>
</feature>
<feature type="domain" description="Glycosyl hydrolase family 92" evidence="2">
    <location>
        <begin position="289"/>
        <end position="346"/>
    </location>
</feature>
<evidence type="ECO:0000259" key="2">
    <source>
        <dbReference type="Pfam" id="PF07971"/>
    </source>
</evidence>
<gene>
    <name evidence="4" type="ORF">ACPOL_2788</name>
</gene>
<dbReference type="PANTHER" id="PTHR12143:SF39">
    <property type="entry name" value="SECRETED PROTEIN"/>
    <property type="match status" value="1"/>
</dbReference>
<dbReference type="OrthoDB" id="9804511at2"/>
<reference evidence="4 5" key="1">
    <citation type="journal article" date="2018" name="Front. Microbiol.">
        <title>Hydrolytic Capabilities as a Key to Environmental Success: Chitinolytic and Cellulolytic Acidobacteria From Acidic Sub-arctic Soils and Boreal Peatlands.</title>
        <authorList>
            <person name="Belova S.E."/>
            <person name="Ravin N.V."/>
            <person name="Pankratov T.A."/>
            <person name="Rakitin A.L."/>
            <person name="Ivanova A.A."/>
            <person name="Beletsky A.V."/>
            <person name="Mardanov A.V."/>
            <person name="Sinninghe Damste J.S."/>
            <person name="Dedysh S.N."/>
        </authorList>
    </citation>
    <scope>NUCLEOTIDE SEQUENCE [LARGE SCALE GENOMIC DNA]</scope>
    <source>
        <strain evidence="4 5">SBC82</strain>
    </source>
</reference>
<dbReference type="GO" id="GO:0006516">
    <property type="term" value="P:glycoprotein catabolic process"/>
    <property type="evidence" value="ECO:0007669"/>
    <property type="project" value="TreeGrafter"/>
</dbReference>
<feature type="region of interest" description="Disordered" evidence="1">
    <location>
        <begin position="127"/>
        <end position="151"/>
    </location>
</feature>
<dbReference type="InterPro" id="IPR012939">
    <property type="entry name" value="Glyco_hydro_92"/>
</dbReference>
<feature type="domain" description="Glycosyl hydrolase family 92 N-terminal" evidence="3">
    <location>
        <begin position="34"/>
        <end position="282"/>
    </location>
</feature>
<dbReference type="Pfam" id="PF07971">
    <property type="entry name" value="Glyco_hydro_92"/>
    <property type="match status" value="2"/>
</dbReference>
<organism evidence="4 5">
    <name type="scientific">Acidisarcina polymorpha</name>
    <dbReference type="NCBI Taxonomy" id="2211140"/>
    <lineage>
        <taxon>Bacteria</taxon>
        <taxon>Pseudomonadati</taxon>
        <taxon>Acidobacteriota</taxon>
        <taxon>Terriglobia</taxon>
        <taxon>Terriglobales</taxon>
        <taxon>Acidobacteriaceae</taxon>
        <taxon>Acidisarcina</taxon>
    </lineage>
</organism>
<dbReference type="GO" id="GO:0000224">
    <property type="term" value="F:peptide-N4-(N-acetyl-beta-glucosaminyl)asparagine amidase activity"/>
    <property type="evidence" value="ECO:0007669"/>
    <property type="project" value="TreeGrafter"/>
</dbReference>
<keyword evidence="5" id="KW-1185">Reference proteome</keyword>
<dbReference type="GO" id="GO:0005975">
    <property type="term" value="P:carbohydrate metabolic process"/>
    <property type="evidence" value="ECO:0007669"/>
    <property type="project" value="InterPro"/>
</dbReference>
<dbReference type="KEGG" id="abas:ACPOL_2788"/>
<evidence type="ECO:0000313" key="4">
    <source>
        <dbReference type="EMBL" id="AXC12096.1"/>
    </source>
</evidence>
<name>A0A2Z5G0I9_9BACT</name>
<feature type="domain" description="Glycosyl hydrolase family 92" evidence="2">
    <location>
        <begin position="393"/>
        <end position="714"/>
    </location>
</feature>
<sequence>MATISISKGNCLSAVLISIMVVPHALSQRQPVDYVNSLIGTAPMTDKEYLGNNPAPGEELYSGTVNPCAMVPDPGGYLCVGPVTGFDGAYHVRGSGYRFDDATIMGFTQMNGEYSNENRLLFMPTIGPIKTSPGSRKDPSSGYRSTRDTQSEKGSAGYYSVLLTTYGIKVELTATAHCGFHRYTFPVSRQANILIDMANSRPAVSNASLSVIDKHTIEGFQTGGTSTVYFRAEFNRDFTSSGTWKSGVLAPNSSQVSGTPVGAYASFNTSPSEPVLVKVGTSTISLADAAANLKEEIPSGTRFEAITSQARTLWSQILDRMLVEGGSEGDRTNFYTAVYRMAAGPKYSWFPFYDANGMLLARGEDWASQRVANKGGFWGWHWGGGYWGPGNVSSLLGLYKMGVYGIDLDAAYKELRNQALNGGGAAGEAYRRYGYIPADSGVNDYVNRSIGLSLDDRALSELAKLTGNETDSEFFFKRSQSYKALYDASLGFFAPRRADGSWILPLDPAEPHAEDMYREGNAWNYLWFNTGDIPGLIELLGGPQKFAARLDTFFTERYNPRVPLRDLTGVVGLYFHGNEQYRHIPYLYDYVGQPWKTQALVRRIQSDLYRPIPAGLCGMDDFGDLEGWYVTSALGYVQVDLASKYYQIGSPLFPKVTIQLPGEHPGTFTILANHVSNSNKYIQSARLNGRPLNVPRFTQLDMGPGGSLVFEMGSTPNFNWGAEEP</sequence>
<dbReference type="RefSeq" id="WP_150132988.1">
    <property type="nucleotide sequence ID" value="NZ_CP030840.1"/>
</dbReference>
<evidence type="ECO:0000256" key="1">
    <source>
        <dbReference type="SAM" id="MobiDB-lite"/>
    </source>
</evidence>
<dbReference type="Proteomes" id="UP000253606">
    <property type="component" value="Chromosome"/>
</dbReference>
<dbReference type="Pfam" id="PF17678">
    <property type="entry name" value="Glyco_hydro_92N"/>
    <property type="match status" value="1"/>
</dbReference>
<evidence type="ECO:0000259" key="3">
    <source>
        <dbReference type="Pfam" id="PF17678"/>
    </source>
</evidence>
<proteinExistence type="predicted"/>
<protein>
    <submittedName>
        <fullName evidence="4">Alpha-1,2-mannosidase</fullName>
    </submittedName>
</protein>
<dbReference type="NCBIfam" id="TIGR01180">
    <property type="entry name" value="aman2_put"/>
    <property type="match status" value="1"/>
</dbReference>
<dbReference type="InterPro" id="IPR005887">
    <property type="entry name" value="GH92_a_mannosidase_put"/>
</dbReference>
<dbReference type="SUPFAM" id="SSF48208">
    <property type="entry name" value="Six-hairpin glycosidases"/>
    <property type="match status" value="1"/>
</dbReference>
<dbReference type="Gene3D" id="2.70.98.10">
    <property type="match status" value="1"/>
</dbReference>
<dbReference type="InterPro" id="IPR008928">
    <property type="entry name" value="6-hairpin_glycosidase_sf"/>
</dbReference>
<dbReference type="Gene3D" id="1.20.1610.10">
    <property type="entry name" value="alpha-1,2-mannosidases domains"/>
    <property type="match status" value="1"/>
</dbReference>
<dbReference type="GO" id="GO:0005829">
    <property type="term" value="C:cytosol"/>
    <property type="evidence" value="ECO:0007669"/>
    <property type="project" value="TreeGrafter"/>
</dbReference>
<dbReference type="InterPro" id="IPR041371">
    <property type="entry name" value="GH92_N"/>
</dbReference>